<dbReference type="PRINTS" id="PR00080">
    <property type="entry name" value="SDRFAMILY"/>
</dbReference>
<evidence type="ECO:0000313" key="4">
    <source>
        <dbReference type="Proteomes" id="UP000030752"/>
    </source>
</evidence>
<keyword evidence="4" id="KW-1185">Reference proteome</keyword>
<dbReference type="Proteomes" id="UP000030752">
    <property type="component" value="Unassembled WGS sequence"/>
</dbReference>
<dbReference type="CDD" id="cd05325">
    <property type="entry name" value="carb_red_sniffer_like_SDR_c"/>
    <property type="match status" value="1"/>
</dbReference>
<evidence type="ECO:0000256" key="2">
    <source>
        <dbReference type="RuleBase" id="RU000363"/>
    </source>
</evidence>
<gene>
    <name evidence="3" type="ORF">HMPREF1541_01696</name>
</gene>
<accession>W2S3M1</accession>
<organism evidence="3 4">
    <name type="scientific">Cyphellophora europaea (strain CBS 101466)</name>
    <name type="common">Phialophora europaea</name>
    <dbReference type="NCBI Taxonomy" id="1220924"/>
    <lineage>
        <taxon>Eukaryota</taxon>
        <taxon>Fungi</taxon>
        <taxon>Dikarya</taxon>
        <taxon>Ascomycota</taxon>
        <taxon>Pezizomycotina</taxon>
        <taxon>Eurotiomycetes</taxon>
        <taxon>Chaetothyriomycetidae</taxon>
        <taxon>Chaetothyriales</taxon>
        <taxon>Cyphellophoraceae</taxon>
        <taxon>Cyphellophora</taxon>
    </lineage>
</organism>
<dbReference type="PRINTS" id="PR00081">
    <property type="entry name" value="GDHRDH"/>
</dbReference>
<dbReference type="GO" id="GO:0016491">
    <property type="term" value="F:oxidoreductase activity"/>
    <property type="evidence" value="ECO:0007669"/>
    <property type="project" value="TreeGrafter"/>
</dbReference>
<dbReference type="InterPro" id="IPR036291">
    <property type="entry name" value="NAD(P)-bd_dom_sf"/>
</dbReference>
<dbReference type="AlphaFoldDB" id="W2S3M1"/>
<dbReference type="Pfam" id="PF00106">
    <property type="entry name" value="adh_short"/>
    <property type="match status" value="1"/>
</dbReference>
<dbReference type="OrthoDB" id="7289984at2759"/>
<dbReference type="VEuPathDB" id="FungiDB:HMPREF1541_01696"/>
<evidence type="ECO:0000256" key="1">
    <source>
        <dbReference type="ARBA" id="ARBA00006484"/>
    </source>
</evidence>
<protein>
    <recommendedName>
        <fullName evidence="5">NAD(P)-binding protein</fullName>
    </recommendedName>
</protein>
<dbReference type="GO" id="GO:0005737">
    <property type="term" value="C:cytoplasm"/>
    <property type="evidence" value="ECO:0007669"/>
    <property type="project" value="TreeGrafter"/>
</dbReference>
<name>W2S3M1_CYPE1</name>
<dbReference type="GeneID" id="19969035"/>
<dbReference type="HOGENOM" id="CLU_010194_9_1_1"/>
<dbReference type="eggNOG" id="KOG1611">
    <property type="taxonomic scope" value="Eukaryota"/>
</dbReference>
<dbReference type="InterPro" id="IPR051468">
    <property type="entry name" value="Fungal_SecMetab_SDRs"/>
</dbReference>
<reference evidence="3 4" key="1">
    <citation type="submission" date="2013-03" db="EMBL/GenBank/DDBJ databases">
        <title>The Genome Sequence of Phialophora europaea CBS 101466.</title>
        <authorList>
            <consortium name="The Broad Institute Genomics Platform"/>
            <person name="Cuomo C."/>
            <person name="de Hoog S."/>
            <person name="Gorbushina A."/>
            <person name="Walker B."/>
            <person name="Young S.K."/>
            <person name="Zeng Q."/>
            <person name="Gargeya S."/>
            <person name="Fitzgerald M."/>
            <person name="Haas B."/>
            <person name="Abouelleil A."/>
            <person name="Allen A.W."/>
            <person name="Alvarado L."/>
            <person name="Arachchi H.M."/>
            <person name="Berlin A.M."/>
            <person name="Chapman S.B."/>
            <person name="Gainer-Dewar J."/>
            <person name="Goldberg J."/>
            <person name="Griggs A."/>
            <person name="Gujja S."/>
            <person name="Hansen M."/>
            <person name="Howarth C."/>
            <person name="Imamovic A."/>
            <person name="Ireland A."/>
            <person name="Larimer J."/>
            <person name="McCowan C."/>
            <person name="Murphy C."/>
            <person name="Pearson M."/>
            <person name="Poon T.W."/>
            <person name="Priest M."/>
            <person name="Roberts A."/>
            <person name="Saif S."/>
            <person name="Shea T."/>
            <person name="Sisk P."/>
            <person name="Sykes S."/>
            <person name="Wortman J."/>
            <person name="Nusbaum C."/>
            <person name="Birren B."/>
        </authorList>
    </citation>
    <scope>NUCLEOTIDE SEQUENCE [LARGE SCALE GENOMIC DNA]</scope>
    <source>
        <strain evidence="3 4">CBS 101466</strain>
    </source>
</reference>
<dbReference type="InParanoid" id="W2S3M1"/>
<evidence type="ECO:0008006" key="5">
    <source>
        <dbReference type="Google" id="ProtNLM"/>
    </source>
</evidence>
<dbReference type="Gene3D" id="3.40.50.720">
    <property type="entry name" value="NAD(P)-binding Rossmann-like Domain"/>
    <property type="match status" value="1"/>
</dbReference>
<dbReference type="PANTHER" id="PTHR43544:SF36">
    <property type="entry name" value="CHAIN OXIDOREDUCTASE (CSGA), PUTATIVE (AFU_ORTHOLOGUE AFUA_4G00910)-RELATED"/>
    <property type="match status" value="1"/>
</dbReference>
<comment type="similarity">
    <text evidence="1 2">Belongs to the short-chain dehydrogenases/reductases (SDR) family.</text>
</comment>
<dbReference type="EMBL" id="KB822718">
    <property type="protein sequence ID" value="ETN42539.1"/>
    <property type="molecule type" value="Genomic_DNA"/>
</dbReference>
<dbReference type="PANTHER" id="PTHR43544">
    <property type="entry name" value="SHORT-CHAIN DEHYDROGENASE/REDUCTASE"/>
    <property type="match status" value="1"/>
</dbReference>
<dbReference type="SUPFAM" id="SSF51735">
    <property type="entry name" value="NAD(P)-binding Rossmann-fold domains"/>
    <property type="match status" value="1"/>
</dbReference>
<dbReference type="RefSeq" id="XP_008714275.1">
    <property type="nucleotide sequence ID" value="XM_008716053.1"/>
</dbReference>
<proteinExistence type="inferred from homology"/>
<evidence type="ECO:0000313" key="3">
    <source>
        <dbReference type="EMBL" id="ETN42539.1"/>
    </source>
</evidence>
<sequence length="251" mass="27131">MASYLITGCSRGIGLDMVKQLSARPSSAVATIFATTRAPTPPQPLADLIQADSKRIHFVQLDTDDRASIEAAASNIEQQLGQSGLDILVNNAGIAPWESDPPLGMDSLEQALKTNVVGVRDIITAFLQLLRKGQQKKIINVSSTMGSMALAELVASVPRPSYKISKAALNMLTVQYSIYLRDEGFTTVAISPGWLKTDLGGKEYADLEVDVGVKATLELIDRLKQEDTGKFLNIHIPGNPTYDGEALYPSW</sequence>
<dbReference type="InterPro" id="IPR002347">
    <property type="entry name" value="SDR_fam"/>
</dbReference>